<evidence type="ECO:0000313" key="2">
    <source>
        <dbReference type="Proteomes" id="UP000727857"/>
    </source>
</evidence>
<accession>A0A940DIT1</accession>
<organism evidence="1 2">
    <name type="scientific">Candidatus Stercoripulliclostridium pullicola</name>
    <dbReference type="NCBI Taxonomy" id="2840953"/>
    <lineage>
        <taxon>Bacteria</taxon>
        <taxon>Bacillati</taxon>
        <taxon>Bacillota</taxon>
        <taxon>Clostridia</taxon>
        <taxon>Eubacteriales</taxon>
        <taxon>Candidatus Stercoripulliclostridium</taxon>
    </lineage>
</organism>
<evidence type="ECO:0000313" key="1">
    <source>
        <dbReference type="EMBL" id="MBO8424250.1"/>
    </source>
</evidence>
<dbReference type="AlphaFoldDB" id="A0A940DIT1"/>
<dbReference type="Gene3D" id="1.20.5.620">
    <property type="entry name" value="F1F0 ATP synthase subunit B, membrane domain"/>
    <property type="match status" value="1"/>
</dbReference>
<reference evidence="1" key="1">
    <citation type="submission" date="2020-10" db="EMBL/GenBank/DDBJ databases">
        <authorList>
            <person name="Gilroy R."/>
        </authorList>
    </citation>
    <scope>NUCLEOTIDE SEQUENCE</scope>
    <source>
        <strain evidence="1">517</strain>
    </source>
</reference>
<evidence type="ECO:0008006" key="3">
    <source>
        <dbReference type="Google" id="ProtNLM"/>
    </source>
</evidence>
<reference evidence="1" key="2">
    <citation type="journal article" date="2021" name="PeerJ">
        <title>Extensive microbial diversity within the chicken gut microbiome revealed by metagenomics and culture.</title>
        <authorList>
            <person name="Gilroy R."/>
            <person name="Ravi A."/>
            <person name="Getino M."/>
            <person name="Pursley I."/>
            <person name="Horton D.L."/>
            <person name="Alikhan N.F."/>
            <person name="Baker D."/>
            <person name="Gharbi K."/>
            <person name="Hall N."/>
            <person name="Watson M."/>
            <person name="Adriaenssens E.M."/>
            <person name="Foster-Nyarko E."/>
            <person name="Jarju S."/>
            <person name="Secka A."/>
            <person name="Antonio M."/>
            <person name="Oren A."/>
            <person name="Chaudhuri R.R."/>
            <person name="La Ragione R."/>
            <person name="Hildebrand F."/>
            <person name="Pallen M.J."/>
        </authorList>
    </citation>
    <scope>NUCLEOTIDE SEQUENCE</scope>
    <source>
        <strain evidence="1">517</strain>
    </source>
</reference>
<sequence length="144" mass="16094">MENKIAAKIVSDAVKMSNSTREEGSAKAQETIERARNDVRIFREQNLRETEALRREILERKESVARLEVKKLALKAKQRVLDSAFAGALEAVRALPKEKYLKMIEGMLASAEDGDVVKIAECDAKIVTAAFVKKTAEKYGVRLT</sequence>
<gene>
    <name evidence="1" type="ORF">IAB16_04465</name>
</gene>
<name>A0A940DIT1_9FIRM</name>
<proteinExistence type="predicted"/>
<dbReference type="Proteomes" id="UP000727857">
    <property type="component" value="Unassembled WGS sequence"/>
</dbReference>
<protein>
    <recommendedName>
        <fullName evidence="3">V-type ATP synthase subunit E</fullName>
    </recommendedName>
</protein>
<comment type="caution">
    <text evidence="1">The sequence shown here is derived from an EMBL/GenBank/DDBJ whole genome shotgun (WGS) entry which is preliminary data.</text>
</comment>
<feature type="non-terminal residue" evidence="1">
    <location>
        <position position="144"/>
    </location>
</feature>
<dbReference type="EMBL" id="JADINF010000112">
    <property type="protein sequence ID" value="MBO8424250.1"/>
    <property type="molecule type" value="Genomic_DNA"/>
</dbReference>